<keyword evidence="3" id="KW-1185">Reference proteome</keyword>
<gene>
    <name evidence="2" type="ordered locus">Bd1091</name>
</gene>
<dbReference type="Proteomes" id="UP000008080">
    <property type="component" value="Chromosome"/>
</dbReference>
<dbReference type="HOGENOM" id="CLU_798470_0_0_7"/>
<sequence length="347" mass="39205">MGSSALKFLIPFLTCLVSIQVQAQSVESDFMANQCPEISSFSSVNLWQDGNDLSVSSCGFAQKLADVVDSISDWAPVSEKIMLSLKHSASGASYDGVKVLSAAEFLYIESSNHKEKHLRTEQGNLTTFAHEYGHVILTDWLTCDIPEFKAIREGIASSMIANQKVYFLANQRGLIEKRIIAAPTQSHQERLLKKKQDIERQLAQAYFEAGEFSAEQNRILNLLAPYHELFADVVAVLYAEDPQAMRKAVEFPSGSNKDIYMAEARDFTVGHAHQHWNDSTPHYMLSPVRSSLFAGHWIKRYSSAEKREYLVKVYNLLRDDILSRWHQETPSVQDANKTLIEKINSRL</sequence>
<evidence type="ECO:0000256" key="1">
    <source>
        <dbReference type="SAM" id="SignalP"/>
    </source>
</evidence>
<protein>
    <submittedName>
        <fullName evidence="2">Uncharacterized protein</fullName>
    </submittedName>
</protein>
<proteinExistence type="predicted"/>
<dbReference type="AlphaFoldDB" id="Q6MNY3"/>
<evidence type="ECO:0000313" key="3">
    <source>
        <dbReference type="Proteomes" id="UP000008080"/>
    </source>
</evidence>
<dbReference type="EMBL" id="BX842648">
    <property type="protein sequence ID" value="CAE79016.1"/>
    <property type="molecule type" value="Genomic_DNA"/>
</dbReference>
<dbReference type="STRING" id="264462.Bd1091"/>
<organism evidence="2 3">
    <name type="scientific">Bdellovibrio bacteriovorus (strain ATCC 15356 / DSM 50701 / NCIMB 9529 / HD100)</name>
    <dbReference type="NCBI Taxonomy" id="264462"/>
    <lineage>
        <taxon>Bacteria</taxon>
        <taxon>Pseudomonadati</taxon>
        <taxon>Bdellovibrionota</taxon>
        <taxon>Bdellovibrionia</taxon>
        <taxon>Bdellovibrionales</taxon>
        <taxon>Pseudobdellovibrionaceae</taxon>
        <taxon>Bdellovibrio</taxon>
    </lineage>
</organism>
<reference evidence="2 3" key="1">
    <citation type="journal article" date="2004" name="Science">
        <title>A predator unmasked: life cycle of Bdellovibrio bacteriovorus from a genomic perspective.</title>
        <authorList>
            <person name="Rendulic S."/>
            <person name="Jagtap P."/>
            <person name="Rosinus A."/>
            <person name="Eppinger M."/>
            <person name="Baar C."/>
            <person name="Lanz C."/>
            <person name="Keller H."/>
            <person name="Lambert C."/>
            <person name="Evans K.J."/>
            <person name="Goesmann A."/>
            <person name="Meyer F."/>
            <person name="Sockett R.E."/>
            <person name="Schuster S.C."/>
        </authorList>
    </citation>
    <scope>NUCLEOTIDE SEQUENCE [LARGE SCALE GENOMIC DNA]</scope>
    <source>
        <strain evidence="3">ATCC 15356 / DSM 50701 / NCIMB 9529 / HD100</strain>
    </source>
</reference>
<keyword evidence="1" id="KW-0732">Signal</keyword>
<evidence type="ECO:0000313" key="2">
    <source>
        <dbReference type="EMBL" id="CAE79016.1"/>
    </source>
</evidence>
<name>Q6MNY3_BDEBA</name>
<dbReference type="GeneID" id="93012146"/>
<accession>Q6MNY3</accession>
<dbReference type="KEGG" id="bba:Bd1091"/>
<dbReference type="RefSeq" id="WP_011163618.1">
    <property type="nucleotide sequence ID" value="NC_005363.1"/>
</dbReference>
<feature type="chain" id="PRO_5004276500" evidence="1">
    <location>
        <begin position="24"/>
        <end position="347"/>
    </location>
</feature>
<feature type="signal peptide" evidence="1">
    <location>
        <begin position="1"/>
        <end position="23"/>
    </location>
</feature>